<comment type="catalytic activity">
    <reaction evidence="1">
        <text>Hydrolysis of terminal non-reducing alpha-L-rhamnose residues in alpha-L-rhamnosides.</text>
        <dbReference type="EC" id="3.2.1.40"/>
    </reaction>
</comment>
<keyword evidence="3" id="KW-0378">Hydrolase</keyword>
<dbReference type="Gene3D" id="2.60.120.260">
    <property type="entry name" value="Galactose-binding domain-like"/>
    <property type="match status" value="2"/>
</dbReference>
<evidence type="ECO:0000313" key="8">
    <source>
        <dbReference type="EMBL" id="PRY75089.1"/>
    </source>
</evidence>
<dbReference type="InterPro" id="IPR008928">
    <property type="entry name" value="6-hairpin_glycosidase_sf"/>
</dbReference>
<dbReference type="Pfam" id="PF17390">
    <property type="entry name" value="Bac_rhamnosid_C"/>
    <property type="match status" value="1"/>
</dbReference>
<comment type="caution">
    <text evidence="8">The sequence shown here is derived from an EMBL/GenBank/DDBJ whole genome shotgun (WGS) entry which is preliminary data.</text>
</comment>
<evidence type="ECO:0000259" key="6">
    <source>
        <dbReference type="Pfam" id="PF17389"/>
    </source>
</evidence>
<feature type="domain" description="Alpha-L-rhamnosidase concanavalin-like" evidence="4">
    <location>
        <begin position="317"/>
        <end position="415"/>
    </location>
</feature>
<dbReference type="Pfam" id="PF08531">
    <property type="entry name" value="Bac_rhamnosid_N"/>
    <property type="match status" value="1"/>
</dbReference>
<name>A0A2T0VUR9_9LACT</name>
<reference evidence="8 9" key="1">
    <citation type="submission" date="2018-03" db="EMBL/GenBank/DDBJ databases">
        <title>Genomic Encyclopedia of Archaeal and Bacterial Type Strains, Phase II (KMG-II): from individual species to whole genera.</title>
        <authorList>
            <person name="Goeker M."/>
        </authorList>
    </citation>
    <scope>NUCLEOTIDE SEQUENCE [LARGE SCALE GENOMIC DNA]</scope>
    <source>
        <strain evidence="8 9">DSM 13175</strain>
    </source>
</reference>
<dbReference type="PANTHER" id="PTHR33307">
    <property type="entry name" value="ALPHA-RHAMNOSIDASE (EUROFUNG)"/>
    <property type="match status" value="1"/>
</dbReference>
<evidence type="ECO:0000259" key="5">
    <source>
        <dbReference type="Pfam" id="PF08531"/>
    </source>
</evidence>
<dbReference type="GO" id="GO:0030596">
    <property type="term" value="F:alpha-L-rhamnosidase activity"/>
    <property type="evidence" value="ECO:0007669"/>
    <property type="project" value="UniProtKB-EC"/>
</dbReference>
<sequence>MKVSKLRTNNIKNPLGFHLESLRLSWVTEREGSDEARNQTAAQVLLAEDRNFKQVIHDSGKKEDISSLCYEIVTELKSRTRYYWKVIVWTDNDEVIRSDSAWFETAKQDEKWKAEWITSSLDKDIQPYMRQSFKLPDQDIKKARLYVCGLGIYTFEINGREYRDEHLLPGFHAYDHWIQYQTFDVTDYLNKESNVLGFIVGNGWYKGRFGFDGGYYNLYGDKLNLIAELIVTLENGEEILIRTDETWKNKPSHITFSGIYDGEHVDQNKKIENWSINEQDEDWPSVSYSDLEKEKLHARLSLPIKKMETLAVNEVIETPAGETVLDFGQNITGWVQFKAALPKGQKITLMFGEVLQEGNFYQENLRTAKAEFLYVSDGTEQVVEPRFTFYGFRYVKVEGATDRINPDDFIAHAVYSEMEETGSIETSNEKVNQLFKNALWSQKDNFLDVPTDCPQRDERMGWTGDAQIFASTASFNMYTPAFYKKYLKDLREEQKALEGSVPYIVPMIKPPNDPGFVTGHGSSAWGDAATVLPWSLYQQYGDKAFLKENYPVMKDWVDYITRIDDENGRDRLWKEGFHFGDWLALDGADPDGLMGGTDPYYVASAYYAHSTQLLAKTAKVLGKQKDSHYYQNLAEDIRKAIYQEYFTPNGRVGIPTQTAYVVALYMDLIPEEKKQRVADDLRDLLIKEDVHLTTGFVGTPYLCHVLSENGYDDLAYTLLLNEDYPSWLFAVNMGATTIWERWNSIKEDGLISGTGMNSLNHYAYGSIIDWIYKKVCGINPLEDKPGYERFVIEPKLDHRLRYAKAAFYSPKGKIISGWKITGDSATFTFDFDIPFDTEAVVVLPAALDQIDINGEMIKEEDWSLVKSEETLELVMPAGSYRIVYQAAEPLKPTYSSDSIMRDLLSAEESRKILKEVVPGLFAMTAFREINAHQSIRECADTPIIKQFLTKETLEELDKKLAEL</sequence>
<dbReference type="Gene3D" id="2.60.420.10">
    <property type="entry name" value="Maltose phosphorylase, domain 3"/>
    <property type="match status" value="1"/>
</dbReference>
<dbReference type="PIRSF" id="PIRSF010631">
    <property type="entry name" value="A-rhamnsds"/>
    <property type="match status" value="1"/>
</dbReference>
<dbReference type="SUPFAM" id="SSF48208">
    <property type="entry name" value="Six-hairpin glycosidases"/>
    <property type="match status" value="1"/>
</dbReference>
<protein>
    <recommendedName>
        <fullName evidence="2">alpha-L-rhamnosidase</fullName>
        <ecNumber evidence="2">3.2.1.40</ecNumber>
    </recommendedName>
</protein>
<dbReference type="AlphaFoldDB" id="A0A2T0VUR9"/>
<dbReference type="InterPro" id="IPR016007">
    <property type="entry name" value="Alpha_rhamnosid"/>
</dbReference>
<dbReference type="GO" id="GO:0005975">
    <property type="term" value="P:carbohydrate metabolic process"/>
    <property type="evidence" value="ECO:0007669"/>
    <property type="project" value="InterPro"/>
</dbReference>
<dbReference type="PANTHER" id="PTHR33307:SF6">
    <property type="entry name" value="ALPHA-RHAMNOSIDASE (EUROFUNG)-RELATED"/>
    <property type="match status" value="1"/>
</dbReference>
<gene>
    <name evidence="8" type="ORF">CLV38_13714</name>
</gene>
<dbReference type="InterPro" id="IPR008902">
    <property type="entry name" value="Rhamnosid_concanavalin"/>
</dbReference>
<evidence type="ECO:0000256" key="2">
    <source>
        <dbReference type="ARBA" id="ARBA00012652"/>
    </source>
</evidence>
<dbReference type="InterPro" id="IPR013737">
    <property type="entry name" value="Bac_rhamnosid_N"/>
</dbReference>
<dbReference type="InterPro" id="IPR013783">
    <property type="entry name" value="Ig-like_fold"/>
</dbReference>
<dbReference type="OrthoDB" id="9761045at2"/>
<keyword evidence="9" id="KW-1185">Reference proteome</keyword>
<dbReference type="Gene3D" id="1.50.10.10">
    <property type="match status" value="1"/>
</dbReference>
<organism evidence="8 9">
    <name type="scientific">Alkalibacterium olivapovliticus</name>
    <dbReference type="NCBI Taxonomy" id="99907"/>
    <lineage>
        <taxon>Bacteria</taxon>
        <taxon>Bacillati</taxon>
        <taxon>Bacillota</taxon>
        <taxon>Bacilli</taxon>
        <taxon>Lactobacillales</taxon>
        <taxon>Carnobacteriaceae</taxon>
        <taxon>Alkalibacterium</taxon>
    </lineage>
</organism>
<dbReference type="Pfam" id="PF17389">
    <property type="entry name" value="Bac_rhamnosid6H"/>
    <property type="match status" value="1"/>
</dbReference>
<evidence type="ECO:0000313" key="9">
    <source>
        <dbReference type="Proteomes" id="UP000238205"/>
    </source>
</evidence>
<dbReference type="Gene3D" id="2.60.40.10">
    <property type="entry name" value="Immunoglobulins"/>
    <property type="match status" value="1"/>
</dbReference>
<dbReference type="RefSeq" id="WP_106196146.1">
    <property type="nucleotide sequence ID" value="NZ_PVTO01000037.1"/>
</dbReference>
<dbReference type="Pfam" id="PF05592">
    <property type="entry name" value="Bac_rhamnosid"/>
    <property type="match status" value="1"/>
</dbReference>
<dbReference type="InterPro" id="IPR012341">
    <property type="entry name" value="6hp_glycosidase-like_sf"/>
</dbReference>
<accession>A0A2T0VUR9</accession>
<evidence type="ECO:0000259" key="7">
    <source>
        <dbReference type="Pfam" id="PF17390"/>
    </source>
</evidence>
<dbReference type="InterPro" id="IPR035396">
    <property type="entry name" value="Bac_rhamnosid6H"/>
</dbReference>
<dbReference type="InterPro" id="IPR035398">
    <property type="entry name" value="Bac_rhamnosid_C"/>
</dbReference>
<evidence type="ECO:0000256" key="3">
    <source>
        <dbReference type="ARBA" id="ARBA00022801"/>
    </source>
</evidence>
<feature type="domain" description="Alpha-L-rhamnosidase C-terminal" evidence="7">
    <location>
        <begin position="777"/>
        <end position="846"/>
    </location>
</feature>
<evidence type="ECO:0000256" key="1">
    <source>
        <dbReference type="ARBA" id="ARBA00001445"/>
    </source>
</evidence>
<dbReference type="EMBL" id="PVTO01000037">
    <property type="protein sequence ID" value="PRY75089.1"/>
    <property type="molecule type" value="Genomic_DNA"/>
</dbReference>
<dbReference type="Pfam" id="PF25788">
    <property type="entry name" value="Ig_Rha78A_N"/>
    <property type="match status" value="1"/>
</dbReference>
<feature type="domain" description="Alpha-L-rhamnosidase six-hairpin glycosidase" evidence="6">
    <location>
        <begin position="419"/>
        <end position="775"/>
    </location>
</feature>
<proteinExistence type="predicted"/>
<dbReference type="Proteomes" id="UP000238205">
    <property type="component" value="Unassembled WGS sequence"/>
</dbReference>
<feature type="domain" description="Bacterial alpha-L-rhamnosidase N-terminal" evidence="5">
    <location>
        <begin position="139"/>
        <end position="308"/>
    </location>
</feature>
<evidence type="ECO:0000259" key="4">
    <source>
        <dbReference type="Pfam" id="PF05592"/>
    </source>
</evidence>
<dbReference type="EC" id="3.2.1.40" evidence="2"/>